<keyword evidence="1" id="KW-0472">Membrane</keyword>
<sequence>MALNPPAIKTCTMPGVELEKYRARYPAYFVAVFCLVLDVASTVFLMIHMKWYFIDLLPF</sequence>
<dbReference type="Proteomes" id="UP000839527">
    <property type="component" value="Unassembled WGS sequence"/>
</dbReference>
<evidence type="ECO:0000256" key="1">
    <source>
        <dbReference type="SAM" id="Phobius"/>
    </source>
</evidence>
<accession>A0A403MA12</accession>
<proteinExistence type="predicted"/>
<name>A0A403MA12_SHIDY</name>
<keyword evidence="1" id="KW-0812">Transmembrane</keyword>
<dbReference type="EMBL" id="RVGV01000208">
    <property type="protein sequence ID" value="MLU15554.1"/>
    <property type="molecule type" value="Genomic_DNA"/>
</dbReference>
<protein>
    <submittedName>
        <fullName evidence="2">Uncharacterized protein</fullName>
    </submittedName>
</protein>
<dbReference type="AlphaFoldDB" id="A0A403MA12"/>
<gene>
    <name evidence="2" type="ORF">DRW31_26135</name>
</gene>
<organism evidence="2">
    <name type="scientific">Shigella dysenteriae</name>
    <dbReference type="NCBI Taxonomy" id="622"/>
    <lineage>
        <taxon>Bacteria</taxon>
        <taxon>Pseudomonadati</taxon>
        <taxon>Pseudomonadota</taxon>
        <taxon>Gammaproteobacteria</taxon>
        <taxon>Enterobacterales</taxon>
        <taxon>Enterobacteriaceae</taxon>
        <taxon>Shigella</taxon>
    </lineage>
</organism>
<evidence type="ECO:0000313" key="2">
    <source>
        <dbReference type="EMBL" id="MLU15554.1"/>
    </source>
</evidence>
<feature type="transmembrane region" description="Helical" evidence="1">
    <location>
        <begin position="27"/>
        <end position="47"/>
    </location>
</feature>
<reference evidence="2" key="1">
    <citation type="submission" date="2018-07" db="EMBL/GenBank/DDBJ databases">
        <authorList>
            <person name="Ashton P.M."/>
            <person name="Dallman T."/>
            <person name="Nair S."/>
            <person name="De Pinna E."/>
            <person name="Peters T."/>
            <person name="Grant K."/>
        </authorList>
    </citation>
    <scope>NUCLEOTIDE SEQUENCE [LARGE SCALE GENOMIC DNA]</scope>
    <source>
        <strain evidence="2">561031</strain>
    </source>
</reference>
<keyword evidence="1" id="KW-1133">Transmembrane helix</keyword>
<comment type="caution">
    <text evidence="2">The sequence shown here is derived from an EMBL/GenBank/DDBJ whole genome shotgun (WGS) entry which is preliminary data.</text>
</comment>